<keyword evidence="1" id="KW-1133">Transmembrane helix</keyword>
<dbReference type="Proteomes" id="UP000199699">
    <property type="component" value="Unassembled WGS sequence"/>
</dbReference>
<dbReference type="EMBL" id="FMHT01000003">
    <property type="protein sequence ID" value="SCL33059.1"/>
    <property type="molecule type" value="Genomic_DNA"/>
</dbReference>
<accession>A0A1C6SUK5</accession>
<name>A0A1C6SUK5_9ACTN</name>
<sequence>MKNFVAGALAALAWAAVLGWLFMLTVGVIRSEWLPDLPTIGYGPAVLVVGLVSGVVGMMRGTPSVPSD</sequence>
<feature type="transmembrane region" description="Helical" evidence="1">
    <location>
        <begin position="41"/>
        <end position="59"/>
    </location>
</feature>
<evidence type="ECO:0000313" key="2">
    <source>
        <dbReference type="EMBL" id="SCL33059.1"/>
    </source>
</evidence>
<reference evidence="2 3" key="1">
    <citation type="submission" date="2016-06" db="EMBL/GenBank/DDBJ databases">
        <authorList>
            <person name="Kjaerup R.B."/>
            <person name="Dalgaard T.S."/>
            <person name="Juul-Madsen H.R."/>
        </authorList>
    </citation>
    <scope>NUCLEOTIDE SEQUENCE [LARGE SCALE GENOMIC DNA]</scope>
    <source>
        <strain evidence="2 3">DSM 43818</strain>
    </source>
</reference>
<dbReference type="AlphaFoldDB" id="A0A1C6SUK5"/>
<protein>
    <submittedName>
        <fullName evidence="2">Uncharacterized protein</fullName>
    </submittedName>
</protein>
<keyword evidence="1" id="KW-0472">Membrane</keyword>
<evidence type="ECO:0000256" key="1">
    <source>
        <dbReference type="SAM" id="Phobius"/>
    </source>
</evidence>
<gene>
    <name evidence="2" type="ORF">GA0070616_4624</name>
</gene>
<dbReference type="STRING" id="145857.GA0070616_4624"/>
<dbReference type="RefSeq" id="WP_091086889.1">
    <property type="nucleotide sequence ID" value="NZ_FMHT01000003.1"/>
</dbReference>
<evidence type="ECO:0000313" key="3">
    <source>
        <dbReference type="Proteomes" id="UP000199699"/>
    </source>
</evidence>
<keyword evidence="3" id="KW-1185">Reference proteome</keyword>
<keyword evidence="1" id="KW-0812">Transmembrane</keyword>
<proteinExistence type="predicted"/>
<organism evidence="2 3">
    <name type="scientific">Micromonospora nigra</name>
    <dbReference type="NCBI Taxonomy" id="145857"/>
    <lineage>
        <taxon>Bacteria</taxon>
        <taxon>Bacillati</taxon>
        <taxon>Actinomycetota</taxon>
        <taxon>Actinomycetes</taxon>
        <taxon>Micromonosporales</taxon>
        <taxon>Micromonosporaceae</taxon>
        <taxon>Micromonospora</taxon>
    </lineage>
</organism>